<keyword evidence="1" id="KW-1133">Transmembrane helix</keyword>
<feature type="non-terminal residue" evidence="2">
    <location>
        <position position="390"/>
    </location>
</feature>
<sequence length="390" mass="41697">MGSFLCHPSSPWAWLSDTPAWFWRMIQAWWPLLAVAAVAALAAGALLAVAVRRARADAAQRASWVEITPPAVMPAEGARKLWRALAGLLSRARRGGLAPRHLAVEFVADATGMRAGVWVPPALSAASVAEAVQRCWPGSRATITRTPPAATGGESGGHATAVHVWPRGGEWEPLLDATRAMRTHPGEVDGLHSALSALAERGDGERACLQLIVSPARAARRGGAGRGRPLWARIVLGLVKAPFVVFLAVADVLLGHGAPKRPSTANSSAAEDPVVAAHRKAIAAKQAHGPHLRATLRLAVCSPVSRKLRRRTVNAIVNGYDLAAPEASLRIRPAYRPVGRLTQRLPGARRDRFLITLDEAAALWHLPDEPAQYGITDATARVRRPRRDLP</sequence>
<dbReference type="Proteomes" id="UP000320011">
    <property type="component" value="Unassembled WGS sequence"/>
</dbReference>
<organism evidence="2 3">
    <name type="scientific">Amycolatopsis rhizosphaerae</name>
    <dbReference type="NCBI Taxonomy" id="2053003"/>
    <lineage>
        <taxon>Bacteria</taxon>
        <taxon>Bacillati</taxon>
        <taxon>Actinomycetota</taxon>
        <taxon>Actinomycetes</taxon>
        <taxon>Pseudonocardiales</taxon>
        <taxon>Pseudonocardiaceae</taxon>
        <taxon>Amycolatopsis</taxon>
    </lineage>
</organism>
<reference evidence="2 3" key="1">
    <citation type="submission" date="2019-07" db="EMBL/GenBank/DDBJ databases">
        <authorList>
            <person name="Duangmal K."/>
            <person name="Teo W.F.A."/>
        </authorList>
    </citation>
    <scope>NUCLEOTIDE SEQUENCE [LARGE SCALE GENOMIC DNA]</scope>
    <source>
        <strain evidence="2 3">TBRC 6029</strain>
    </source>
</reference>
<gene>
    <name evidence="2" type="ORF">FNH05_09735</name>
</gene>
<dbReference type="RefSeq" id="WP_222426565.1">
    <property type="nucleotide sequence ID" value="NZ_VJWX01000065.1"/>
</dbReference>
<keyword evidence="1" id="KW-0472">Membrane</keyword>
<proteinExistence type="predicted"/>
<name>A0A558D2U8_9PSEU</name>
<reference evidence="2 3" key="2">
    <citation type="submission" date="2019-08" db="EMBL/GenBank/DDBJ databases">
        <title>Amycolatopsis acidicola sp. nov., isolated from peat swamp forest soil.</title>
        <authorList>
            <person name="Srisuk N."/>
        </authorList>
    </citation>
    <scope>NUCLEOTIDE SEQUENCE [LARGE SCALE GENOMIC DNA]</scope>
    <source>
        <strain evidence="2 3">TBRC 6029</strain>
    </source>
</reference>
<evidence type="ECO:0000313" key="3">
    <source>
        <dbReference type="Proteomes" id="UP000320011"/>
    </source>
</evidence>
<feature type="transmembrane region" description="Helical" evidence="1">
    <location>
        <begin position="28"/>
        <end position="51"/>
    </location>
</feature>
<dbReference type="AlphaFoldDB" id="A0A558D2U8"/>
<dbReference type="EMBL" id="VJWX01000065">
    <property type="protein sequence ID" value="TVT55329.1"/>
    <property type="molecule type" value="Genomic_DNA"/>
</dbReference>
<evidence type="ECO:0000256" key="1">
    <source>
        <dbReference type="SAM" id="Phobius"/>
    </source>
</evidence>
<evidence type="ECO:0000313" key="2">
    <source>
        <dbReference type="EMBL" id="TVT55329.1"/>
    </source>
</evidence>
<feature type="transmembrane region" description="Helical" evidence="1">
    <location>
        <begin position="230"/>
        <end position="254"/>
    </location>
</feature>
<keyword evidence="1" id="KW-0812">Transmembrane</keyword>
<protein>
    <submittedName>
        <fullName evidence="2">Uncharacterized protein</fullName>
    </submittedName>
</protein>
<keyword evidence="3" id="KW-1185">Reference proteome</keyword>
<accession>A0A558D2U8</accession>
<comment type="caution">
    <text evidence="2">The sequence shown here is derived from an EMBL/GenBank/DDBJ whole genome shotgun (WGS) entry which is preliminary data.</text>
</comment>